<evidence type="ECO:0000313" key="11">
    <source>
        <dbReference type="EMBL" id="KAK5174198.1"/>
    </source>
</evidence>
<name>A0AAV9PJN2_9PEZI</name>
<accession>A0AAV9PJN2</accession>
<feature type="compositionally biased region" description="Polar residues" evidence="8">
    <location>
        <begin position="49"/>
        <end position="66"/>
    </location>
</feature>
<feature type="transmembrane region" description="Helical" evidence="9">
    <location>
        <begin position="167"/>
        <end position="184"/>
    </location>
</feature>
<evidence type="ECO:0000256" key="8">
    <source>
        <dbReference type="SAM" id="MobiDB-lite"/>
    </source>
</evidence>
<reference evidence="11 12" key="1">
    <citation type="submission" date="2023-08" db="EMBL/GenBank/DDBJ databases">
        <title>Black Yeasts Isolated from many extreme environments.</title>
        <authorList>
            <person name="Coleine C."/>
            <person name="Stajich J.E."/>
            <person name="Selbmann L."/>
        </authorList>
    </citation>
    <scope>NUCLEOTIDE SEQUENCE [LARGE SCALE GENOMIC DNA]</scope>
    <source>
        <strain evidence="11 12">CCFEE 5935</strain>
    </source>
</reference>
<keyword evidence="5" id="KW-0029">Amino-acid transport</keyword>
<feature type="transmembrane region" description="Helical" evidence="9">
    <location>
        <begin position="454"/>
        <end position="474"/>
    </location>
</feature>
<feature type="domain" description="Amino acid transporter transmembrane" evidence="10">
    <location>
        <begin position="139"/>
        <end position="533"/>
    </location>
</feature>
<evidence type="ECO:0000256" key="6">
    <source>
        <dbReference type="ARBA" id="ARBA00022989"/>
    </source>
</evidence>
<comment type="similarity">
    <text evidence="2">Belongs to the amino acid/polyamine transporter 2 family.</text>
</comment>
<dbReference type="Pfam" id="PF01490">
    <property type="entry name" value="Aa_trans"/>
    <property type="match status" value="1"/>
</dbReference>
<dbReference type="PANTHER" id="PTHR22950:SF692">
    <property type="entry name" value="TRANSMEMBRANE AMINO ACID TRANSPORTER FAMILY PROTEIN"/>
    <property type="match status" value="1"/>
</dbReference>
<dbReference type="Gene3D" id="1.20.1740.10">
    <property type="entry name" value="Amino acid/polyamine transporter I"/>
    <property type="match status" value="1"/>
</dbReference>
<sequence length="544" mass="59902">MVGINSLDAFSRSVRRAATFKNVRVVFHKITPGSDEETARDDGDAQRPTAAQNAQNTQSRMANEQTPLLDHGKPAPAEAQDCSIHLSQKMHRHSYLRIEALCKQRDETRSQQKEEDREPLLAKRVERHDGTFVDVIGGQSSLSQTIFNSSNVLIGVGMLSLPLGIRYAGWVIGLILLLTSAFVTKYTASLLAKCLDVDSSLANFADIAFVAFGEKGRVGTSVIFTLELVAACVSLVILFADSLDSLIEGPNDVHWKILCGCILAPLNFFPMRWLSFTSFLGIFCGIALIVITFVAGFLKSSSPGSLLDVATTYALPEHWKALPLSFGLIMAVWGGHSVFPNLYRDMKHPNQYGKGLSIIFSFVTSVDLVMAVLGYLMYGSNTLDEISTNVMKTDGYPQAVRVLVLVTIAIIPLTKFPLNCSPIISTLEVVFRIDPRAATIKPNRFNQSPFLTKLLKAIFRIVTTVVIVLIAIVVPSFEVISAIMGAGFCFLICVICPAVFHLKLFHGEIDRWQMILDWILIIVSTVLAIVGTAWEFLPKEWMGL</sequence>
<evidence type="ECO:0000256" key="9">
    <source>
        <dbReference type="SAM" id="Phobius"/>
    </source>
</evidence>
<feature type="transmembrane region" description="Helical" evidence="9">
    <location>
        <begin position="321"/>
        <end position="343"/>
    </location>
</feature>
<dbReference type="PANTHER" id="PTHR22950">
    <property type="entry name" value="AMINO ACID TRANSPORTER"/>
    <property type="match status" value="1"/>
</dbReference>
<keyword evidence="6 9" id="KW-1133">Transmembrane helix</keyword>
<dbReference type="GO" id="GO:0015179">
    <property type="term" value="F:L-amino acid transmembrane transporter activity"/>
    <property type="evidence" value="ECO:0007669"/>
    <property type="project" value="TreeGrafter"/>
</dbReference>
<feature type="transmembrane region" description="Helical" evidence="9">
    <location>
        <begin position="253"/>
        <end position="269"/>
    </location>
</feature>
<feature type="transmembrane region" description="Helical" evidence="9">
    <location>
        <begin position="514"/>
        <end position="534"/>
    </location>
</feature>
<keyword evidence="12" id="KW-1185">Reference proteome</keyword>
<feature type="transmembrane region" description="Helical" evidence="9">
    <location>
        <begin position="480"/>
        <end position="502"/>
    </location>
</feature>
<proteinExistence type="inferred from homology"/>
<evidence type="ECO:0000256" key="1">
    <source>
        <dbReference type="ARBA" id="ARBA00004141"/>
    </source>
</evidence>
<keyword evidence="4 9" id="KW-0812">Transmembrane</keyword>
<organism evidence="11 12">
    <name type="scientific">Saxophila tyrrhenica</name>
    <dbReference type="NCBI Taxonomy" id="1690608"/>
    <lineage>
        <taxon>Eukaryota</taxon>
        <taxon>Fungi</taxon>
        <taxon>Dikarya</taxon>
        <taxon>Ascomycota</taxon>
        <taxon>Pezizomycotina</taxon>
        <taxon>Dothideomycetes</taxon>
        <taxon>Dothideomycetidae</taxon>
        <taxon>Mycosphaerellales</taxon>
        <taxon>Extremaceae</taxon>
        <taxon>Saxophila</taxon>
    </lineage>
</organism>
<dbReference type="EMBL" id="JAVRRT010000002">
    <property type="protein sequence ID" value="KAK5174198.1"/>
    <property type="molecule type" value="Genomic_DNA"/>
</dbReference>
<evidence type="ECO:0000256" key="2">
    <source>
        <dbReference type="ARBA" id="ARBA00008066"/>
    </source>
</evidence>
<dbReference type="GO" id="GO:0005774">
    <property type="term" value="C:vacuolar membrane"/>
    <property type="evidence" value="ECO:0007669"/>
    <property type="project" value="TreeGrafter"/>
</dbReference>
<dbReference type="Proteomes" id="UP001337655">
    <property type="component" value="Unassembled WGS sequence"/>
</dbReference>
<evidence type="ECO:0000256" key="5">
    <source>
        <dbReference type="ARBA" id="ARBA00022970"/>
    </source>
</evidence>
<keyword evidence="3" id="KW-0813">Transport</keyword>
<evidence type="ECO:0000259" key="10">
    <source>
        <dbReference type="Pfam" id="PF01490"/>
    </source>
</evidence>
<dbReference type="AlphaFoldDB" id="A0AAV9PJN2"/>
<feature type="transmembrane region" description="Helical" evidence="9">
    <location>
        <begin position="222"/>
        <end position="241"/>
    </location>
</feature>
<feature type="transmembrane region" description="Helical" evidence="9">
    <location>
        <begin position="398"/>
        <end position="418"/>
    </location>
</feature>
<evidence type="ECO:0000313" key="12">
    <source>
        <dbReference type="Proteomes" id="UP001337655"/>
    </source>
</evidence>
<evidence type="ECO:0000256" key="3">
    <source>
        <dbReference type="ARBA" id="ARBA00022448"/>
    </source>
</evidence>
<dbReference type="RefSeq" id="XP_064662867.1">
    <property type="nucleotide sequence ID" value="XM_064798540.1"/>
</dbReference>
<feature type="region of interest" description="Disordered" evidence="8">
    <location>
        <begin position="34"/>
        <end position="79"/>
    </location>
</feature>
<feature type="transmembrane region" description="Helical" evidence="9">
    <location>
        <begin position="276"/>
        <end position="298"/>
    </location>
</feature>
<comment type="caution">
    <text evidence="11">The sequence shown here is derived from an EMBL/GenBank/DDBJ whole genome shotgun (WGS) entry which is preliminary data.</text>
</comment>
<comment type="subcellular location">
    <subcellularLocation>
        <location evidence="1">Membrane</location>
        <topology evidence="1">Multi-pass membrane protein</topology>
    </subcellularLocation>
</comment>
<evidence type="ECO:0000256" key="7">
    <source>
        <dbReference type="ARBA" id="ARBA00023136"/>
    </source>
</evidence>
<gene>
    <name evidence="11" type="ORF">LTR77_001278</name>
</gene>
<dbReference type="GeneID" id="89922626"/>
<protein>
    <recommendedName>
        <fullName evidence="10">Amino acid transporter transmembrane domain-containing protein</fullName>
    </recommendedName>
</protein>
<evidence type="ECO:0000256" key="4">
    <source>
        <dbReference type="ARBA" id="ARBA00022692"/>
    </source>
</evidence>
<feature type="transmembrane region" description="Helical" evidence="9">
    <location>
        <begin position="355"/>
        <end position="378"/>
    </location>
</feature>
<dbReference type="InterPro" id="IPR013057">
    <property type="entry name" value="AA_transpt_TM"/>
</dbReference>
<keyword evidence="7 9" id="KW-0472">Membrane</keyword>